<organism evidence="1 2">
    <name type="scientific">Mycobacterium ulcerans str. Harvey</name>
    <dbReference type="NCBI Taxonomy" id="1299332"/>
    <lineage>
        <taxon>Bacteria</taxon>
        <taxon>Bacillati</taxon>
        <taxon>Actinomycetota</taxon>
        <taxon>Actinomycetes</taxon>
        <taxon>Mycobacteriales</taxon>
        <taxon>Mycobacteriaceae</taxon>
        <taxon>Mycobacterium</taxon>
        <taxon>Mycobacterium ulcerans group</taxon>
    </lineage>
</organism>
<keyword evidence="2" id="KW-1185">Reference proteome</keyword>
<proteinExistence type="predicted"/>
<dbReference type="EMBL" id="JAOL01000094">
    <property type="protein sequence ID" value="EUA91150.1"/>
    <property type="molecule type" value="Genomic_DNA"/>
</dbReference>
<name>A0ABP3AL83_MYCUL</name>
<protein>
    <submittedName>
        <fullName evidence="1">Uncharacterized protein</fullName>
    </submittedName>
</protein>
<reference evidence="1 2" key="1">
    <citation type="submission" date="2014-01" db="EMBL/GenBank/DDBJ databases">
        <authorList>
            <person name="Dobos K."/>
            <person name="Lenaerts A."/>
            <person name="Ordway D."/>
            <person name="DeGroote M.A."/>
            <person name="Parker T."/>
            <person name="Sizemore C."/>
            <person name="Tallon L.J."/>
            <person name="Sadzewicz L.K."/>
            <person name="Sengamalay N."/>
            <person name="Fraser C.M."/>
            <person name="Hine E."/>
            <person name="Shefchek K.A."/>
            <person name="Das S.P."/>
            <person name="Tettelin H."/>
        </authorList>
    </citation>
    <scope>NUCLEOTIDE SEQUENCE [LARGE SCALE GENOMIC DNA]</scope>
    <source>
        <strain evidence="1 2">Harvey</strain>
    </source>
</reference>
<evidence type="ECO:0000313" key="1">
    <source>
        <dbReference type="EMBL" id="EUA91150.1"/>
    </source>
</evidence>
<evidence type="ECO:0000313" key="2">
    <source>
        <dbReference type="Proteomes" id="UP000020681"/>
    </source>
</evidence>
<gene>
    <name evidence="1" type="ORF">I551_2368</name>
</gene>
<accession>A0ABP3AL83</accession>
<dbReference type="Proteomes" id="UP000020681">
    <property type="component" value="Unassembled WGS sequence"/>
</dbReference>
<comment type="caution">
    <text evidence="1">The sequence shown here is derived from an EMBL/GenBank/DDBJ whole genome shotgun (WGS) entry which is preliminary data.</text>
</comment>
<sequence>MPTLATAVQIPIARAFSFGLGNAALTSASEVTLTVAAPKP</sequence>